<reference evidence="2" key="1">
    <citation type="submission" date="2016-10" db="EMBL/GenBank/DDBJ databases">
        <authorList>
            <person name="Varghese N."/>
            <person name="Submissions S."/>
        </authorList>
    </citation>
    <scope>NUCLEOTIDE SEQUENCE [LARGE SCALE GENOMIC DNA]</scope>
    <source>
        <strain evidence="2">CGMCC 4.6609</strain>
    </source>
</reference>
<proteinExistence type="predicted"/>
<protein>
    <submittedName>
        <fullName evidence="1">Uncharacterized protein</fullName>
    </submittedName>
</protein>
<gene>
    <name evidence="1" type="ORF">SAMN05421507_1467</name>
</gene>
<accession>A0A1H0X7W2</accession>
<evidence type="ECO:0000313" key="1">
    <source>
        <dbReference type="EMBL" id="SDP98972.1"/>
    </source>
</evidence>
<sequence length="33" mass="3559">MPLSYFAADSRLVKMDETACGAPPDFTEDLLPG</sequence>
<dbReference type="EMBL" id="FNIX01000046">
    <property type="protein sequence ID" value="SDP98972.1"/>
    <property type="molecule type" value="Genomic_DNA"/>
</dbReference>
<evidence type="ECO:0000313" key="2">
    <source>
        <dbReference type="Proteomes" id="UP000199691"/>
    </source>
</evidence>
<dbReference type="AlphaFoldDB" id="A0A1H0X7W2"/>
<keyword evidence="2" id="KW-1185">Reference proteome</keyword>
<name>A0A1H0X7W2_9PSEU</name>
<dbReference type="Proteomes" id="UP000199691">
    <property type="component" value="Unassembled WGS sequence"/>
</dbReference>
<organism evidence="1 2">
    <name type="scientific">Lentzea jiangxiensis</name>
    <dbReference type="NCBI Taxonomy" id="641025"/>
    <lineage>
        <taxon>Bacteria</taxon>
        <taxon>Bacillati</taxon>
        <taxon>Actinomycetota</taxon>
        <taxon>Actinomycetes</taxon>
        <taxon>Pseudonocardiales</taxon>
        <taxon>Pseudonocardiaceae</taxon>
        <taxon>Lentzea</taxon>
    </lineage>
</organism>